<dbReference type="Proteomes" id="UP001050975">
    <property type="component" value="Unassembled WGS sequence"/>
</dbReference>
<comment type="caution">
    <text evidence="1">The sequence shown here is derived from an EMBL/GenBank/DDBJ whole genome shotgun (WGS) entry which is preliminary data.</text>
</comment>
<protein>
    <recommendedName>
        <fullName evidence="3">CopG domain protein DNA-binding domain protein</fullName>
    </recommendedName>
</protein>
<reference evidence="1" key="1">
    <citation type="submission" date="2019-10" db="EMBL/GenBank/DDBJ databases">
        <title>Draft genome sequece of Microseira wollei NIES-4236.</title>
        <authorList>
            <person name="Yamaguchi H."/>
            <person name="Suzuki S."/>
            <person name="Kawachi M."/>
        </authorList>
    </citation>
    <scope>NUCLEOTIDE SEQUENCE</scope>
    <source>
        <strain evidence="1">NIES-4236</strain>
    </source>
</reference>
<dbReference type="EMBL" id="BLAY01000026">
    <property type="protein sequence ID" value="GET37289.1"/>
    <property type="molecule type" value="Genomic_DNA"/>
</dbReference>
<accession>A0AAV3XA71</accession>
<sequence length="59" mass="6928">MKDKYIRVRTSERRLNKLRLYAALTEKTMTQVIDELIDSLKIPETGNSSSTPLPRYRET</sequence>
<organism evidence="1 2">
    <name type="scientific">Microseira wollei NIES-4236</name>
    <dbReference type="NCBI Taxonomy" id="2530354"/>
    <lineage>
        <taxon>Bacteria</taxon>
        <taxon>Bacillati</taxon>
        <taxon>Cyanobacteriota</taxon>
        <taxon>Cyanophyceae</taxon>
        <taxon>Oscillatoriophycideae</taxon>
        <taxon>Aerosakkonematales</taxon>
        <taxon>Aerosakkonemataceae</taxon>
        <taxon>Microseira</taxon>
    </lineage>
</organism>
<evidence type="ECO:0000313" key="2">
    <source>
        <dbReference type="Proteomes" id="UP001050975"/>
    </source>
</evidence>
<dbReference type="AlphaFoldDB" id="A0AAV3XA71"/>
<gene>
    <name evidence="1" type="ORF">MiSe_20420</name>
</gene>
<name>A0AAV3XA71_9CYAN</name>
<evidence type="ECO:0000313" key="1">
    <source>
        <dbReference type="EMBL" id="GET37289.1"/>
    </source>
</evidence>
<keyword evidence="2" id="KW-1185">Reference proteome</keyword>
<proteinExistence type="predicted"/>
<evidence type="ECO:0008006" key="3">
    <source>
        <dbReference type="Google" id="ProtNLM"/>
    </source>
</evidence>